<keyword evidence="4" id="KW-0227">DNA damage</keyword>
<dbReference type="FunFam" id="3.30.70.2460:FF:000001">
    <property type="entry name" value="DNA repair protein Rad4 family"/>
    <property type="match status" value="1"/>
</dbReference>
<feature type="domain" description="Rad4 beta-hairpin" evidence="11">
    <location>
        <begin position="677"/>
        <end position="751"/>
    </location>
</feature>
<evidence type="ECO:0000313" key="12">
    <source>
        <dbReference type="EMBL" id="KAG2471036.1"/>
    </source>
</evidence>
<accession>A0A8X7XN49</accession>
<feature type="region of interest" description="Disordered" evidence="8">
    <location>
        <begin position="270"/>
        <end position="450"/>
    </location>
</feature>
<keyword evidence="5" id="KW-0238">DNA-binding</keyword>
<evidence type="ECO:0000256" key="5">
    <source>
        <dbReference type="ARBA" id="ARBA00023125"/>
    </source>
</evidence>
<evidence type="ECO:0000256" key="4">
    <source>
        <dbReference type="ARBA" id="ARBA00022763"/>
    </source>
</evidence>
<dbReference type="GO" id="GO:0006298">
    <property type="term" value="P:mismatch repair"/>
    <property type="evidence" value="ECO:0007669"/>
    <property type="project" value="TreeGrafter"/>
</dbReference>
<dbReference type="InterPro" id="IPR038765">
    <property type="entry name" value="Papain-like_cys_pep_sf"/>
</dbReference>
<feature type="region of interest" description="Disordered" evidence="8">
    <location>
        <begin position="794"/>
        <end position="862"/>
    </location>
</feature>
<feature type="compositionally biased region" description="Basic and acidic residues" evidence="8">
    <location>
        <begin position="334"/>
        <end position="355"/>
    </location>
</feature>
<dbReference type="Pfam" id="PF10405">
    <property type="entry name" value="BHD_3"/>
    <property type="match status" value="1"/>
</dbReference>
<dbReference type="Gene3D" id="3.90.260.10">
    <property type="entry name" value="Transglutaminase-like"/>
    <property type="match status" value="1"/>
</dbReference>
<dbReference type="InterPro" id="IPR004583">
    <property type="entry name" value="DNA_repair_Rad4"/>
</dbReference>
<evidence type="ECO:0000256" key="7">
    <source>
        <dbReference type="ARBA" id="ARBA00023242"/>
    </source>
</evidence>
<keyword evidence="6" id="KW-0234">DNA repair</keyword>
<evidence type="ECO:0000259" key="10">
    <source>
        <dbReference type="SMART" id="SM01031"/>
    </source>
</evidence>
<comment type="subcellular location">
    <subcellularLocation>
        <location evidence="1">Nucleus</location>
    </subcellularLocation>
</comment>
<evidence type="ECO:0000256" key="8">
    <source>
        <dbReference type="SAM" id="MobiDB-lite"/>
    </source>
</evidence>
<dbReference type="EMBL" id="JAATIS010000094">
    <property type="protein sequence ID" value="KAG2471036.1"/>
    <property type="molecule type" value="Genomic_DNA"/>
</dbReference>
<keyword evidence="3" id="KW-0597">Phosphoprotein</keyword>
<feature type="compositionally biased region" description="Basic and acidic residues" evidence="8">
    <location>
        <begin position="425"/>
        <end position="434"/>
    </location>
</feature>
<name>A0A8X7XN49_POLSE</name>
<dbReference type="InterPro" id="IPR018327">
    <property type="entry name" value="BHD_2"/>
</dbReference>
<comment type="caution">
    <text evidence="12">The sequence shown here is derived from an EMBL/GenBank/DDBJ whole genome shotgun (WGS) entry which is preliminary data.</text>
</comment>
<gene>
    <name evidence="12" type="primary">Xpc</name>
    <name evidence="12" type="ORF">GTO96_0005308</name>
</gene>
<dbReference type="Gene3D" id="3.30.70.2460">
    <property type="entry name" value="Rad4, beta-hairpin domain BHD3"/>
    <property type="match status" value="1"/>
</dbReference>
<feature type="domain" description="Rad4 beta-hairpin" evidence="10">
    <location>
        <begin position="610"/>
        <end position="670"/>
    </location>
</feature>
<protein>
    <submittedName>
        <fullName evidence="12">XPC protein</fullName>
    </submittedName>
</protein>
<dbReference type="GO" id="GO:0005737">
    <property type="term" value="C:cytoplasm"/>
    <property type="evidence" value="ECO:0007669"/>
    <property type="project" value="TreeGrafter"/>
</dbReference>
<comment type="similarity">
    <text evidence="2">Belongs to the XPC family.</text>
</comment>
<feature type="compositionally biased region" description="Basic and acidic residues" evidence="8">
    <location>
        <begin position="7"/>
        <end position="19"/>
    </location>
</feature>
<proteinExistence type="inferred from homology"/>
<feature type="compositionally biased region" description="Basic and acidic residues" evidence="8">
    <location>
        <begin position="285"/>
        <end position="306"/>
    </location>
</feature>
<evidence type="ECO:0000256" key="3">
    <source>
        <dbReference type="ARBA" id="ARBA00022553"/>
    </source>
</evidence>
<dbReference type="AlphaFoldDB" id="A0A8X7XN49"/>
<dbReference type="Gene3D" id="2.20.20.110">
    <property type="entry name" value="Rad4, beta-hairpin domain BHD1"/>
    <property type="match status" value="1"/>
</dbReference>
<evidence type="ECO:0000259" key="11">
    <source>
        <dbReference type="SMART" id="SM01032"/>
    </source>
</evidence>
<evidence type="ECO:0000256" key="1">
    <source>
        <dbReference type="ARBA" id="ARBA00004123"/>
    </source>
</evidence>
<reference evidence="12 13" key="1">
    <citation type="journal article" date="2021" name="Cell">
        <title>Tracing the genetic footprints of vertebrate landing in non-teleost ray-finned fishes.</title>
        <authorList>
            <person name="Bi X."/>
            <person name="Wang K."/>
            <person name="Yang L."/>
            <person name="Pan H."/>
            <person name="Jiang H."/>
            <person name="Wei Q."/>
            <person name="Fang M."/>
            <person name="Yu H."/>
            <person name="Zhu C."/>
            <person name="Cai Y."/>
            <person name="He Y."/>
            <person name="Gan X."/>
            <person name="Zeng H."/>
            <person name="Yu D."/>
            <person name="Zhu Y."/>
            <person name="Jiang H."/>
            <person name="Qiu Q."/>
            <person name="Yang H."/>
            <person name="Zhang Y.E."/>
            <person name="Wang W."/>
            <person name="Zhu M."/>
            <person name="He S."/>
            <person name="Zhang G."/>
        </authorList>
    </citation>
    <scope>NUCLEOTIDE SEQUENCE [LARGE SCALE GENOMIC DNA]</scope>
    <source>
        <strain evidence="12">Bchr_013</strain>
    </source>
</reference>
<dbReference type="InterPro" id="IPR036985">
    <property type="entry name" value="Transglutaminase-like_sf"/>
</dbReference>
<evidence type="ECO:0000256" key="6">
    <source>
        <dbReference type="ARBA" id="ARBA00023204"/>
    </source>
</evidence>
<feature type="compositionally biased region" description="Polar residues" evidence="8">
    <location>
        <begin position="817"/>
        <end position="834"/>
    </location>
</feature>
<keyword evidence="13" id="KW-1185">Reference proteome</keyword>
<feature type="compositionally biased region" description="Acidic residues" evidence="8">
    <location>
        <begin position="102"/>
        <end position="118"/>
    </location>
</feature>
<dbReference type="FunFam" id="2.20.20.110:FF:000001">
    <property type="entry name" value="DNA repair protein complementing XP-C cells"/>
    <property type="match status" value="1"/>
</dbReference>
<dbReference type="InterPro" id="IPR018026">
    <property type="entry name" value="DNA_repair_Rad4-like"/>
</dbReference>
<dbReference type="SUPFAM" id="SSF54001">
    <property type="entry name" value="Cysteine proteinases"/>
    <property type="match status" value="2"/>
</dbReference>
<sequence>MARKRRGSVDARAKAETKRAKGPAVKKTGSRRKTTDTNDNKVTVGAKQGRKNSRVARELTSKPKKEDSEMNSQILDQMQIISFSTVDHGDNSSGEEPCLKAEEEEEESEDEWQEVEELTEPVSFESGVSALSEPVLPSKPVEIEIETPEQARKRQKREKRKAEFETYLRRMMNRFSKDLQVDTHKVHVLCLLANGFFRNRVCNEPDLHAIALSIIPARFTQYVPEKMDLFILLNLAKWFTSAFALNPHLSLDENENLQVRLEKRFAQFAARDTEEMTHKNPSSANKEKPEKKELEESKVNIKKEGEDMVPLKIQGVKKRSATGTRSQKMAKKQRPSDNVDCKDNEKPQNSKEALQKTKNNRLRKVASKVSYKEDSDEQDGSDSDFQLSHGSDSSYSEGEKEKEEKTVRGSRRTSTPAKRKSCGKSNKEKKESSKQSKVLSEDDEELDKKGMQGTDQWVEVYLERFGKWSCIDCVAPSVNQPQNCFTHATKPVKYIVGFDNNNFVKDVTRRYDPAWMTSTRKLRVSPEWWEETLQYYQSPITEREKKEDQQLQTQLLDQPLPTSVSEYKSHPLYALERHILKYEAIYPPTATVLGYCRGEAVYSRDCVHTLHSRDTWLKEARVVKLGEVPYKMVRGFSNRARKARMMEAESRDKNDLGLFGLWQTEEYQPPVAVDGKVPRNDYGNVYLFRPCMLPIGCVHLQVPNLHKVARKLEIDCAPAVTGFDFHCGFSHPVVDGYVVCEEFKEVLLAAWENEQVEIERKQQEKREKRVLANWTLLAKGLLIKERLKKRYQIQSKPEENMGDAAGDGFSSDEEVPDSQTTATDVASSWPQNRQLPDGKETLRKTKREKKGEEKHLFPFEKL</sequence>
<dbReference type="Pfam" id="PF10404">
    <property type="entry name" value="BHD_2"/>
    <property type="match status" value="1"/>
</dbReference>
<feature type="compositionally biased region" description="Polar residues" evidence="8">
    <location>
        <begin position="385"/>
        <end position="396"/>
    </location>
</feature>
<dbReference type="GO" id="GO:0000111">
    <property type="term" value="C:nucleotide-excision repair factor 2 complex"/>
    <property type="evidence" value="ECO:0007669"/>
    <property type="project" value="TreeGrafter"/>
</dbReference>
<dbReference type="InterPro" id="IPR042488">
    <property type="entry name" value="Rad4_BHD3_sf"/>
</dbReference>
<feature type="non-terminal residue" evidence="12">
    <location>
        <position position="1"/>
    </location>
</feature>
<dbReference type="Pfam" id="PF03835">
    <property type="entry name" value="Rad4"/>
    <property type="match status" value="1"/>
</dbReference>
<dbReference type="GO" id="GO:0003697">
    <property type="term" value="F:single-stranded DNA binding"/>
    <property type="evidence" value="ECO:0007669"/>
    <property type="project" value="TreeGrafter"/>
</dbReference>
<feature type="compositionally biased region" description="Polar residues" evidence="8">
    <location>
        <begin position="70"/>
        <end position="85"/>
    </location>
</feature>
<dbReference type="GO" id="GO:0006289">
    <property type="term" value="P:nucleotide-excision repair"/>
    <property type="evidence" value="ECO:0007669"/>
    <property type="project" value="InterPro"/>
</dbReference>
<dbReference type="Proteomes" id="UP000886611">
    <property type="component" value="Unassembled WGS sequence"/>
</dbReference>
<dbReference type="PANTHER" id="PTHR12135:SF0">
    <property type="entry name" value="DNA REPAIR PROTEIN COMPLEMENTING XP-C CELLS"/>
    <property type="match status" value="1"/>
</dbReference>
<feature type="compositionally biased region" description="Basic and acidic residues" evidence="8">
    <location>
        <begin position="397"/>
        <end position="407"/>
    </location>
</feature>
<dbReference type="PANTHER" id="PTHR12135">
    <property type="entry name" value="DNA REPAIR PROTEIN XP-C / RAD4"/>
    <property type="match status" value="1"/>
</dbReference>
<dbReference type="InterPro" id="IPR018328">
    <property type="entry name" value="Rad4_beta-hairpin_dom3"/>
</dbReference>
<dbReference type="GO" id="GO:0003684">
    <property type="term" value="F:damaged DNA binding"/>
    <property type="evidence" value="ECO:0007669"/>
    <property type="project" value="InterPro"/>
</dbReference>
<dbReference type="InterPro" id="IPR018325">
    <property type="entry name" value="Rad4/PNGase_transGLS-fold"/>
</dbReference>
<evidence type="ECO:0000259" key="9">
    <source>
        <dbReference type="SMART" id="SM01030"/>
    </source>
</evidence>
<feature type="non-terminal residue" evidence="12">
    <location>
        <position position="862"/>
    </location>
</feature>
<dbReference type="Pfam" id="PF10403">
    <property type="entry name" value="BHD_1"/>
    <property type="match status" value="1"/>
</dbReference>
<dbReference type="SMART" id="SM01032">
    <property type="entry name" value="BHD_3"/>
    <property type="match status" value="1"/>
</dbReference>
<feature type="region of interest" description="Disordered" evidence="8">
    <location>
        <begin position="1"/>
        <end position="118"/>
    </location>
</feature>
<keyword evidence="7" id="KW-0539">Nucleus</keyword>
<dbReference type="SMART" id="SM01030">
    <property type="entry name" value="BHD_1"/>
    <property type="match status" value="1"/>
</dbReference>
<feature type="compositionally biased region" description="Basic and acidic residues" evidence="8">
    <location>
        <begin position="836"/>
        <end position="862"/>
    </location>
</feature>
<dbReference type="SMART" id="SM01031">
    <property type="entry name" value="BHD_2"/>
    <property type="match status" value="1"/>
</dbReference>
<evidence type="ECO:0000313" key="13">
    <source>
        <dbReference type="Proteomes" id="UP000886611"/>
    </source>
</evidence>
<feature type="domain" description="Rad4 beta-hairpin" evidence="9">
    <location>
        <begin position="556"/>
        <end position="608"/>
    </location>
</feature>
<organism evidence="12 13">
    <name type="scientific">Polypterus senegalus</name>
    <name type="common">Senegal bichir</name>
    <dbReference type="NCBI Taxonomy" id="55291"/>
    <lineage>
        <taxon>Eukaryota</taxon>
        <taxon>Metazoa</taxon>
        <taxon>Chordata</taxon>
        <taxon>Craniata</taxon>
        <taxon>Vertebrata</taxon>
        <taxon>Euteleostomi</taxon>
        <taxon>Actinopterygii</taxon>
        <taxon>Polypteriformes</taxon>
        <taxon>Polypteridae</taxon>
        <taxon>Polypterus</taxon>
    </lineage>
</organism>
<dbReference type="InterPro" id="IPR018326">
    <property type="entry name" value="Rad4_beta-hairpin_dom1"/>
</dbReference>
<evidence type="ECO:0000256" key="2">
    <source>
        <dbReference type="ARBA" id="ARBA00009525"/>
    </source>
</evidence>
<dbReference type="NCBIfam" id="TIGR00605">
    <property type="entry name" value="rad4"/>
    <property type="match status" value="1"/>
</dbReference>
<feature type="compositionally biased region" description="Basic and acidic residues" evidence="8">
    <location>
        <begin position="55"/>
        <end position="68"/>
    </location>
</feature>
<dbReference type="GO" id="GO:0071942">
    <property type="term" value="C:XPC complex"/>
    <property type="evidence" value="ECO:0007669"/>
    <property type="project" value="TreeGrafter"/>
</dbReference>